<evidence type="ECO:0000313" key="1">
    <source>
        <dbReference type="EMBL" id="KAH7320678.1"/>
    </source>
</evidence>
<gene>
    <name evidence="1" type="ORF">B0I35DRAFT_477247</name>
</gene>
<comment type="caution">
    <text evidence="1">The sequence shown here is derived from an EMBL/GenBank/DDBJ whole genome shotgun (WGS) entry which is preliminary data.</text>
</comment>
<reference evidence="1" key="1">
    <citation type="journal article" date="2021" name="Nat. Commun.">
        <title>Genetic determinants of endophytism in the Arabidopsis root mycobiome.</title>
        <authorList>
            <person name="Mesny F."/>
            <person name="Miyauchi S."/>
            <person name="Thiergart T."/>
            <person name="Pickel B."/>
            <person name="Atanasova L."/>
            <person name="Karlsson M."/>
            <person name="Huettel B."/>
            <person name="Barry K.W."/>
            <person name="Haridas S."/>
            <person name="Chen C."/>
            <person name="Bauer D."/>
            <person name="Andreopoulos W."/>
            <person name="Pangilinan J."/>
            <person name="LaButti K."/>
            <person name="Riley R."/>
            <person name="Lipzen A."/>
            <person name="Clum A."/>
            <person name="Drula E."/>
            <person name="Henrissat B."/>
            <person name="Kohler A."/>
            <person name="Grigoriev I.V."/>
            <person name="Martin F.M."/>
            <person name="Hacquard S."/>
        </authorList>
    </citation>
    <scope>NUCLEOTIDE SEQUENCE</scope>
    <source>
        <strain evidence="1">MPI-CAGE-CH-0235</strain>
    </source>
</reference>
<name>A0A8K0WTK8_9HYPO</name>
<evidence type="ECO:0000313" key="2">
    <source>
        <dbReference type="Proteomes" id="UP000813444"/>
    </source>
</evidence>
<dbReference type="AlphaFoldDB" id="A0A8K0WTK8"/>
<sequence length="253" mass="27864">MPADLEDRAAQKCNRDNLLRCFVDQRNSASASAFCSGLAPTTVIAETVSATATVTVSPAKRADEPAQGAPPPRCAATYSPERITSACACIDVPASTVSVATTVTVATATATATPKIPARFQIQVGPGPSFANFWTIMNGNWLAFHHDRNYQNIVTFTYDPETKQIFDEKTMIPLRVDMNHYVRVATDVPNTIPLECTIAQDRKLDCIVPGYPYDRIWMCDAHWFMGQQFDTQIYCGSQAEQLDLFARDLLQDS</sequence>
<dbReference type="OrthoDB" id="3562088at2759"/>
<keyword evidence="2" id="KW-1185">Reference proteome</keyword>
<protein>
    <submittedName>
        <fullName evidence="1">Uncharacterized protein</fullName>
    </submittedName>
</protein>
<dbReference type="Proteomes" id="UP000813444">
    <property type="component" value="Unassembled WGS sequence"/>
</dbReference>
<proteinExistence type="predicted"/>
<organism evidence="1 2">
    <name type="scientific">Stachybotrys elegans</name>
    <dbReference type="NCBI Taxonomy" id="80388"/>
    <lineage>
        <taxon>Eukaryota</taxon>
        <taxon>Fungi</taxon>
        <taxon>Dikarya</taxon>
        <taxon>Ascomycota</taxon>
        <taxon>Pezizomycotina</taxon>
        <taxon>Sordariomycetes</taxon>
        <taxon>Hypocreomycetidae</taxon>
        <taxon>Hypocreales</taxon>
        <taxon>Stachybotryaceae</taxon>
        <taxon>Stachybotrys</taxon>
    </lineage>
</organism>
<dbReference type="EMBL" id="JAGPNK010000005">
    <property type="protein sequence ID" value="KAH7320678.1"/>
    <property type="molecule type" value="Genomic_DNA"/>
</dbReference>
<accession>A0A8K0WTK8</accession>